<dbReference type="Pfam" id="PF04456">
    <property type="entry name" value="DUF503"/>
    <property type="match status" value="1"/>
</dbReference>
<evidence type="ECO:0000313" key="2">
    <source>
        <dbReference type="Proteomes" id="UP000051373"/>
    </source>
</evidence>
<gene>
    <name evidence="1" type="ORF">AMJ83_03095</name>
</gene>
<dbReference type="EMBL" id="LJUJ01000004">
    <property type="protein sequence ID" value="KPK64230.1"/>
    <property type="molecule type" value="Genomic_DNA"/>
</dbReference>
<dbReference type="Proteomes" id="UP000051373">
    <property type="component" value="Unassembled WGS sequence"/>
</dbReference>
<comment type="caution">
    <text evidence="1">The sequence shown here is derived from an EMBL/GenBank/DDBJ whole genome shotgun (WGS) entry which is preliminary data.</text>
</comment>
<dbReference type="STRING" id="1703779.AMJ83_03095"/>
<dbReference type="Gene3D" id="3.30.70.1120">
    <property type="entry name" value="TT1725-like"/>
    <property type="match status" value="1"/>
</dbReference>
<dbReference type="AlphaFoldDB" id="A0A0S8FU82"/>
<dbReference type="SUPFAM" id="SSF103007">
    <property type="entry name" value="Hypothetical protein TT1725"/>
    <property type="match status" value="1"/>
</dbReference>
<dbReference type="InterPro" id="IPR036746">
    <property type="entry name" value="TT1725-like_sf"/>
</dbReference>
<protein>
    <recommendedName>
        <fullName evidence="3">Cytoplasmic protein</fullName>
    </recommendedName>
</protein>
<name>A0A0S8FU82_UNCW3</name>
<organism evidence="1 2">
    <name type="scientific">candidate division WOR_3 bacterium SM23_42</name>
    <dbReference type="NCBI Taxonomy" id="1703779"/>
    <lineage>
        <taxon>Bacteria</taxon>
        <taxon>Bacteria division WOR-3</taxon>
    </lineage>
</organism>
<reference evidence="1 2" key="1">
    <citation type="journal article" date="2015" name="Microbiome">
        <title>Genomic resolution of linkages in carbon, nitrogen, and sulfur cycling among widespread estuary sediment bacteria.</title>
        <authorList>
            <person name="Baker B.J."/>
            <person name="Lazar C.S."/>
            <person name="Teske A.P."/>
            <person name="Dick G.J."/>
        </authorList>
    </citation>
    <scope>NUCLEOTIDE SEQUENCE [LARGE SCALE GENOMIC DNA]</scope>
    <source>
        <strain evidence="1">SM23_42</strain>
    </source>
</reference>
<evidence type="ECO:0008006" key="3">
    <source>
        <dbReference type="Google" id="ProtNLM"/>
    </source>
</evidence>
<dbReference type="PANTHER" id="PTHR36441">
    <property type="entry name" value="HYPOTHETICAL CYTOSOLIC PROTEIN"/>
    <property type="match status" value="1"/>
</dbReference>
<dbReference type="InterPro" id="IPR007546">
    <property type="entry name" value="DUF503"/>
</dbReference>
<sequence>MPDRFFIGSCNLDLHVDSCQSLKDKRRIITSLKEKVKNRYNVAMCEFGDLSLWQRTRLGVVTCGNNKQHVDSSLKAVLDYIRKFRAISVVDFDIHVS</sequence>
<dbReference type="PANTHER" id="PTHR36441:SF1">
    <property type="entry name" value="DUF503 DOMAIN-CONTAINING PROTEIN"/>
    <property type="match status" value="1"/>
</dbReference>
<evidence type="ECO:0000313" key="1">
    <source>
        <dbReference type="EMBL" id="KPK64230.1"/>
    </source>
</evidence>
<proteinExistence type="predicted"/>
<accession>A0A0S8FU82</accession>